<reference evidence="4 5" key="1">
    <citation type="submission" date="2019-04" db="EMBL/GenBank/DDBJ databases">
        <title>Genome sequencing of Clostridium botulinum Groups I-IV and Clostridium butyricum.</title>
        <authorList>
            <person name="Brunt J."/>
            <person name="Van Vliet A.H.M."/>
            <person name="Stringer S.C."/>
            <person name="Carter A.T."/>
            <person name="Peck M.W."/>
        </authorList>
    </citation>
    <scope>NUCLEOTIDE SEQUENCE</scope>
    <source>
        <strain evidence="4">7221C</strain>
        <strain evidence="3 5">IFR 18/049</strain>
    </source>
</reference>
<accession>A0A9Q4XWL6</accession>
<comment type="caution">
    <text evidence="4">The sequence shown here is derived from an EMBL/GenBank/DDBJ whole genome shotgun (WGS) entry which is preliminary data.</text>
</comment>
<evidence type="ECO:0000259" key="2">
    <source>
        <dbReference type="PROSITE" id="PS50943"/>
    </source>
</evidence>
<dbReference type="CDD" id="cd00093">
    <property type="entry name" value="HTH_XRE"/>
    <property type="match status" value="1"/>
</dbReference>
<dbReference type="InterPro" id="IPR001387">
    <property type="entry name" value="Cro/C1-type_HTH"/>
</dbReference>
<keyword evidence="1" id="KW-0238">DNA-binding</keyword>
<gene>
    <name evidence="3" type="ORF">FCV11_02300</name>
    <name evidence="4" type="ORF">FDF67_04060</name>
</gene>
<dbReference type="Proteomes" id="UP000481363">
    <property type="component" value="Unassembled WGS sequence"/>
</dbReference>
<dbReference type="Proteomes" id="UP000785180">
    <property type="component" value="Unassembled WGS sequence"/>
</dbReference>
<evidence type="ECO:0000313" key="6">
    <source>
        <dbReference type="Proteomes" id="UP000785180"/>
    </source>
</evidence>
<dbReference type="PANTHER" id="PTHR46797:SF2">
    <property type="entry name" value="TRANSCRIPTIONAL REGULATOR"/>
    <property type="match status" value="1"/>
</dbReference>
<evidence type="ECO:0000313" key="3">
    <source>
        <dbReference type="EMBL" id="NFF69942.1"/>
    </source>
</evidence>
<evidence type="ECO:0000313" key="4">
    <source>
        <dbReference type="EMBL" id="NFU59386.1"/>
    </source>
</evidence>
<dbReference type="InterPro" id="IPR050807">
    <property type="entry name" value="TransReg_Diox_bact_type"/>
</dbReference>
<proteinExistence type="predicted"/>
<dbReference type="InterPro" id="IPR014710">
    <property type="entry name" value="RmlC-like_jellyroll"/>
</dbReference>
<dbReference type="EMBL" id="SWNT01000002">
    <property type="protein sequence ID" value="NFF69942.1"/>
    <property type="molecule type" value="Genomic_DNA"/>
</dbReference>
<dbReference type="SUPFAM" id="SSF47413">
    <property type="entry name" value="lambda repressor-like DNA-binding domains"/>
    <property type="match status" value="1"/>
</dbReference>
<protein>
    <submittedName>
        <fullName evidence="4">Cupin domain-containing protein</fullName>
    </submittedName>
</protein>
<dbReference type="GO" id="GO:0003700">
    <property type="term" value="F:DNA-binding transcription factor activity"/>
    <property type="evidence" value="ECO:0007669"/>
    <property type="project" value="TreeGrafter"/>
</dbReference>
<dbReference type="PANTHER" id="PTHR46797">
    <property type="entry name" value="HTH-TYPE TRANSCRIPTIONAL REGULATOR"/>
    <property type="match status" value="1"/>
</dbReference>
<dbReference type="EMBL" id="SXDK01000003">
    <property type="protein sequence ID" value="NFU59386.1"/>
    <property type="molecule type" value="Genomic_DNA"/>
</dbReference>
<dbReference type="GO" id="GO:0005829">
    <property type="term" value="C:cytosol"/>
    <property type="evidence" value="ECO:0007669"/>
    <property type="project" value="TreeGrafter"/>
</dbReference>
<feature type="domain" description="HTH cro/C1-type" evidence="2">
    <location>
        <begin position="13"/>
        <end position="67"/>
    </location>
</feature>
<dbReference type="CDD" id="cd02209">
    <property type="entry name" value="cupin_XRE_C"/>
    <property type="match status" value="1"/>
</dbReference>
<evidence type="ECO:0000256" key="1">
    <source>
        <dbReference type="ARBA" id="ARBA00023125"/>
    </source>
</evidence>
<dbReference type="InterPro" id="IPR013096">
    <property type="entry name" value="Cupin_2"/>
</dbReference>
<evidence type="ECO:0000313" key="5">
    <source>
        <dbReference type="Proteomes" id="UP000481363"/>
    </source>
</evidence>
<dbReference type="Gene3D" id="1.10.260.40">
    <property type="entry name" value="lambda repressor-like DNA-binding domains"/>
    <property type="match status" value="1"/>
</dbReference>
<organism evidence="4 6">
    <name type="scientific">Clostridium botulinum</name>
    <dbReference type="NCBI Taxonomy" id="1491"/>
    <lineage>
        <taxon>Bacteria</taxon>
        <taxon>Bacillati</taxon>
        <taxon>Bacillota</taxon>
        <taxon>Clostridia</taxon>
        <taxon>Eubacteriales</taxon>
        <taxon>Clostridiaceae</taxon>
        <taxon>Clostridium</taxon>
    </lineage>
</organism>
<dbReference type="SUPFAM" id="SSF51182">
    <property type="entry name" value="RmlC-like cupins"/>
    <property type="match status" value="1"/>
</dbReference>
<dbReference type="GO" id="GO:0003677">
    <property type="term" value="F:DNA binding"/>
    <property type="evidence" value="ECO:0007669"/>
    <property type="project" value="UniProtKB-KW"/>
</dbReference>
<name>A0A9Q4XWL6_CLOBO</name>
<dbReference type="Gene3D" id="2.60.120.10">
    <property type="entry name" value="Jelly Rolls"/>
    <property type="match status" value="1"/>
</dbReference>
<dbReference type="InterPro" id="IPR011051">
    <property type="entry name" value="RmlC_Cupin_sf"/>
</dbReference>
<dbReference type="Pfam" id="PF07883">
    <property type="entry name" value="Cupin_2"/>
    <property type="match status" value="1"/>
</dbReference>
<dbReference type="AlphaFoldDB" id="A0A9Q4XWL6"/>
<dbReference type="SMART" id="SM00530">
    <property type="entry name" value="HTH_XRE"/>
    <property type="match status" value="1"/>
</dbReference>
<sequence>MKKGEVMKIGEKLKQLRIEKGLTQMDLASRCELSKGFISQLERDLTSPSIATLVDILECLGTNLKDFFNNDEEEKIVFSKEDIFESEDNELNYKIQWVIPNAQKNMMEPILLTLESNGQYKNDEPHEGEEFGYVLAGAIYIHLGHKKYKAKKGESFYYKPRKNHYISNAGKGSAKVLWVSTPPYF</sequence>
<dbReference type="InterPro" id="IPR010982">
    <property type="entry name" value="Lambda_DNA-bd_dom_sf"/>
</dbReference>
<dbReference type="Pfam" id="PF01381">
    <property type="entry name" value="HTH_3"/>
    <property type="match status" value="1"/>
</dbReference>
<dbReference type="PROSITE" id="PS50943">
    <property type="entry name" value="HTH_CROC1"/>
    <property type="match status" value="1"/>
</dbReference>